<keyword evidence="4" id="KW-1003">Cell membrane</keyword>
<evidence type="ECO:0000256" key="1">
    <source>
        <dbReference type="ARBA" id="ARBA00004651"/>
    </source>
</evidence>
<accession>I3D0R6</accession>
<evidence type="ECO:0000259" key="11">
    <source>
        <dbReference type="PROSITE" id="PS51371"/>
    </source>
</evidence>
<reference evidence="12 13" key="1">
    <citation type="journal article" date="2012" name="J. Bacteriol.">
        <title>Genome sequence of "Candidatus Nitrosopumilus salaria" BD31, an ammonia-oxidizing archaeon from the San Francisco Bay estuary.</title>
        <authorList>
            <person name="Mosier A.C."/>
            <person name="Allen E.E."/>
            <person name="Kim M."/>
            <person name="Ferriera S."/>
            <person name="Francis C.A."/>
        </authorList>
    </citation>
    <scope>NUCLEOTIDE SEQUENCE [LARGE SCALE GENOMIC DNA]</scope>
    <source>
        <strain evidence="12 13">BD31</strain>
    </source>
</reference>
<comment type="similarity">
    <text evidence="2">Belongs to the TrkH potassium transport family.</text>
</comment>
<keyword evidence="8 10" id="KW-0472">Membrane</keyword>
<dbReference type="SMART" id="SM00116">
    <property type="entry name" value="CBS"/>
    <property type="match status" value="2"/>
</dbReference>
<organism evidence="12 13">
    <name type="scientific">Candidatus Nitrosopumilus salarius BD31</name>
    <dbReference type="NCBI Taxonomy" id="859350"/>
    <lineage>
        <taxon>Archaea</taxon>
        <taxon>Nitrososphaerota</taxon>
        <taxon>Nitrososphaeria</taxon>
        <taxon>Nitrosopumilales</taxon>
        <taxon>Nitrosopumilaceae</taxon>
        <taxon>Nitrosopumilus</taxon>
    </lineage>
</organism>
<dbReference type="Pfam" id="PF00571">
    <property type="entry name" value="CBS"/>
    <property type="match status" value="2"/>
</dbReference>
<dbReference type="Pfam" id="PF02386">
    <property type="entry name" value="TrkH"/>
    <property type="match status" value="1"/>
</dbReference>
<feature type="transmembrane region" description="Helical" evidence="10">
    <location>
        <begin position="417"/>
        <end position="436"/>
    </location>
</feature>
<evidence type="ECO:0000256" key="5">
    <source>
        <dbReference type="ARBA" id="ARBA00022692"/>
    </source>
</evidence>
<proteinExistence type="inferred from homology"/>
<dbReference type="InterPro" id="IPR003445">
    <property type="entry name" value="Cat_transpt"/>
</dbReference>
<evidence type="ECO:0000256" key="6">
    <source>
        <dbReference type="ARBA" id="ARBA00022989"/>
    </source>
</evidence>
<evidence type="ECO:0000256" key="3">
    <source>
        <dbReference type="ARBA" id="ARBA00022448"/>
    </source>
</evidence>
<dbReference type="SUPFAM" id="SSF54631">
    <property type="entry name" value="CBS-domain pair"/>
    <property type="match status" value="1"/>
</dbReference>
<feature type="domain" description="CBS" evidence="11">
    <location>
        <begin position="24"/>
        <end position="81"/>
    </location>
</feature>
<evidence type="ECO:0000313" key="12">
    <source>
        <dbReference type="EMBL" id="EIJ65309.1"/>
    </source>
</evidence>
<evidence type="ECO:0000256" key="10">
    <source>
        <dbReference type="SAM" id="Phobius"/>
    </source>
</evidence>
<feature type="transmembrane region" description="Helical" evidence="10">
    <location>
        <begin position="155"/>
        <end position="176"/>
    </location>
</feature>
<dbReference type="InterPro" id="IPR046342">
    <property type="entry name" value="CBS_dom_sf"/>
</dbReference>
<feature type="transmembrane region" description="Helical" evidence="10">
    <location>
        <begin position="578"/>
        <end position="598"/>
    </location>
</feature>
<dbReference type="AlphaFoldDB" id="I3D0R6"/>
<keyword evidence="9" id="KW-0129">CBS domain</keyword>
<gene>
    <name evidence="12" type="ORF">BD31_I0987</name>
</gene>
<evidence type="ECO:0000256" key="4">
    <source>
        <dbReference type="ARBA" id="ARBA00022475"/>
    </source>
</evidence>
<feature type="transmembrane region" description="Helical" evidence="10">
    <location>
        <begin position="218"/>
        <end position="239"/>
    </location>
</feature>
<dbReference type="Proteomes" id="UP000003423">
    <property type="component" value="Unassembled WGS sequence"/>
</dbReference>
<dbReference type="PANTHER" id="PTHR32024:SF2">
    <property type="entry name" value="TRK SYSTEM POTASSIUM UPTAKE PROTEIN TRKG-RELATED"/>
    <property type="match status" value="1"/>
</dbReference>
<keyword evidence="7" id="KW-0406">Ion transport</keyword>
<dbReference type="CDD" id="cd02205">
    <property type="entry name" value="CBS_pair_SF"/>
    <property type="match status" value="1"/>
</dbReference>
<feature type="transmembrane region" description="Helical" evidence="10">
    <location>
        <begin position="286"/>
        <end position="305"/>
    </location>
</feature>
<protein>
    <submittedName>
        <fullName evidence="12">CBS domain pair protein</fullName>
    </submittedName>
</protein>
<keyword evidence="6 10" id="KW-1133">Transmembrane helix</keyword>
<evidence type="ECO:0000256" key="9">
    <source>
        <dbReference type="PROSITE-ProRule" id="PRU00703"/>
    </source>
</evidence>
<evidence type="ECO:0000256" key="7">
    <source>
        <dbReference type="ARBA" id="ARBA00023065"/>
    </source>
</evidence>
<dbReference type="EMBL" id="AEXL02000130">
    <property type="protein sequence ID" value="EIJ65309.1"/>
    <property type="molecule type" value="Genomic_DNA"/>
</dbReference>
<feature type="transmembrane region" description="Helical" evidence="10">
    <location>
        <begin position="550"/>
        <end position="571"/>
    </location>
</feature>
<dbReference type="PANTHER" id="PTHR32024">
    <property type="entry name" value="TRK SYSTEM POTASSIUM UPTAKE PROTEIN TRKG-RELATED"/>
    <property type="match status" value="1"/>
</dbReference>
<feature type="transmembrane region" description="Helical" evidence="10">
    <location>
        <begin position="326"/>
        <end position="348"/>
    </location>
</feature>
<dbReference type="PROSITE" id="PS51371">
    <property type="entry name" value="CBS"/>
    <property type="match status" value="2"/>
</dbReference>
<dbReference type="Gene3D" id="3.10.580.10">
    <property type="entry name" value="CBS-domain"/>
    <property type="match status" value="1"/>
</dbReference>
<feature type="transmembrane region" description="Helical" evidence="10">
    <location>
        <begin position="518"/>
        <end position="538"/>
    </location>
</feature>
<feature type="domain" description="CBS" evidence="11">
    <location>
        <begin position="90"/>
        <end position="151"/>
    </location>
</feature>
<evidence type="ECO:0000256" key="8">
    <source>
        <dbReference type="ARBA" id="ARBA00023136"/>
    </source>
</evidence>
<feature type="transmembrane region" description="Helical" evidence="10">
    <location>
        <begin position="188"/>
        <end position="206"/>
    </location>
</feature>
<evidence type="ECO:0000313" key="13">
    <source>
        <dbReference type="Proteomes" id="UP000003423"/>
    </source>
</evidence>
<keyword evidence="13" id="KW-1185">Reference proteome</keyword>
<sequence>MNKKLSNQNIQEKSNLNRKVSQYMSVNLLILDELIKLPLACKLMNEKHKDEIIVRDKTGKLTGIVTDEDILKNIGESHIRSSRTTLGDIMQFPLIGVKHNESLEKALDVMIEKKIRKLVVYSDNDEIIGMIYYDVIQDIVHPIIVNSKHPIFRSILWNLATILQFAGVLMIIPSFLSTLLGETDVATGIFLMSTTLLISGFLLNSYGERNNLGLRGMAILVFSSFIILVLFGTIPYLYLNPYHSQSFVDLFSNSFFSSTAGFTTAGISLFAKPETLPQSFTFFRGFSQFVGGLSFIYLIMTAFYPEKKLNSMRGFISGEIPKLRELFSTITIVFTIYALIIAGFLFYFGERNFIDDVSIAMSTLSTGGFVPNSDILSTLTPPEYIILFVGMILGSLPFGFHYGFIRTKFLSIKITKEVGVYFIVLITGIVLFIPFMNSSILDSAFTVISTSTTTGFQVIDLGTLNQSQMILLTFLMIIGGCGFSTAGGLKIFRLIHLFNIKKFIRKSKTLTENNKKEIITSLILLLLLPSIPFVVALHLSSLGNDFYDSYFEAIGAITTAGIGTGIINIDLDAFTKILVSFLMILGRLEVLVLIYIFLPKLM</sequence>
<evidence type="ECO:0000256" key="2">
    <source>
        <dbReference type="ARBA" id="ARBA00009137"/>
    </source>
</evidence>
<keyword evidence="3" id="KW-0813">Transport</keyword>
<feature type="transmembrane region" description="Helical" evidence="10">
    <location>
        <begin position="384"/>
        <end position="405"/>
    </location>
</feature>
<name>I3D0R6_9ARCH</name>
<dbReference type="InterPro" id="IPR000644">
    <property type="entry name" value="CBS_dom"/>
</dbReference>
<comment type="subcellular location">
    <subcellularLocation>
        <location evidence="1">Cell membrane</location>
        <topology evidence="1">Multi-pass membrane protein</topology>
    </subcellularLocation>
</comment>
<dbReference type="PATRIC" id="fig|859350.6.peg.1598"/>
<feature type="transmembrane region" description="Helical" evidence="10">
    <location>
        <begin position="470"/>
        <end position="498"/>
    </location>
</feature>
<dbReference type="GO" id="GO:0005886">
    <property type="term" value="C:plasma membrane"/>
    <property type="evidence" value="ECO:0007669"/>
    <property type="project" value="UniProtKB-SubCell"/>
</dbReference>
<dbReference type="GO" id="GO:0030001">
    <property type="term" value="P:metal ion transport"/>
    <property type="evidence" value="ECO:0007669"/>
    <property type="project" value="UniProtKB-ARBA"/>
</dbReference>
<keyword evidence="5 10" id="KW-0812">Transmembrane</keyword>
<comment type="caution">
    <text evidence="12">The sequence shown here is derived from an EMBL/GenBank/DDBJ whole genome shotgun (WGS) entry which is preliminary data.</text>
</comment>
<dbReference type="GO" id="GO:0008324">
    <property type="term" value="F:monoatomic cation transmembrane transporter activity"/>
    <property type="evidence" value="ECO:0007669"/>
    <property type="project" value="InterPro"/>
</dbReference>